<evidence type="ECO:0000313" key="3">
    <source>
        <dbReference type="EMBL" id="ATC65308.1"/>
    </source>
</evidence>
<dbReference type="AlphaFoldDB" id="A0A290QIZ4"/>
<comment type="subcellular location">
    <subcellularLocation>
        <location evidence="2">Cell membrane</location>
        <topology evidence="2">Lipid-anchor</topology>
    </subcellularLocation>
</comment>
<comment type="similarity">
    <text evidence="1 2">Belongs to the outer membrane factor (OMF) (TC 1.B.17) family.</text>
</comment>
<dbReference type="Gene3D" id="2.20.200.10">
    <property type="entry name" value="Outer membrane efflux proteins (OEP)"/>
    <property type="match status" value="1"/>
</dbReference>
<sequence length="496" mass="52952">MDTLSHNSSGASLTGRPRRPQPAMFAGLLAVAALSGCSLPAVGPDYRRPETPTAGGYETISSQRSADAGTRIAREWWRDFGDPTLDRYVTAALTENQSLKAAVARVEQARALTGEARSAYLPMVGATGLATRERTSETVDNLFPNSLTTTYRLPLTVAWEIDLFGRVRRLNETARAGFLATQELAEATRLAIAAETASAYFALEATDEEVRIVAETLALQKEMLTLVEARRDAGRATDLAVEQAKLAVSISEADCAALANRRSSLKNGLAVLVGQAAPGFEVAEGRQTARALPAIPVGLPSELLMRRPDLAAAENNLRAANARIGVAKSAFFPAISLTGSAGYASAAIDDLFLSDSRAWAISPSVYLPLFQGGRNRANYQRSQATYEETVAGYRQSVLVAFREVQDALTASQRLSEQADAVSRSVVSARKVRDLADERYLAGSTSYLEVIDAQRTALSVERGAAALAGQRLITRVALIRALGGGWETPSATLSKSN</sequence>
<evidence type="ECO:0000256" key="1">
    <source>
        <dbReference type="ARBA" id="ARBA00007613"/>
    </source>
</evidence>
<keyword evidence="2" id="KW-1134">Transmembrane beta strand</keyword>
<name>A0A290QIZ4_9BACT</name>
<evidence type="ECO:0000256" key="2">
    <source>
        <dbReference type="RuleBase" id="RU362097"/>
    </source>
</evidence>
<dbReference type="Proteomes" id="UP000217265">
    <property type="component" value="Chromosome"/>
</dbReference>
<keyword evidence="2" id="KW-0472">Membrane</keyword>
<dbReference type="Gene3D" id="1.20.1600.10">
    <property type="entry name" value="Outer membrane efflux proteins (OEP)"/>
    <property type="match status" value="1"/>
</dbReference>
<accession>A0A290QIZ4</accession>
<dbReference type="PANTHER" id="PTHR30203">
    <property type="entry name" value="OUTER MEMBRANE CATION EFFLUX PROTEIN"/>
    <property type="match status" value="1"/>
</dbReference>
<protein>
    <submittedName>
        <fullName evidence="3">RND transporter</fullName>
    </submittedName>
</protein>
<dbReference type="NCBIfam" id="TIGR01845">
    <property type="entry name" value="outer_NodT"/>
    <property type="match status" value="1"/>
</dbReference>
<keyword evidence="4" id="KW-1185">Reference proteome</keyword>
<keyword evidence="2" id="KW-0564">Palmitate</keyword>
<organism evidence="3 4">
    <name type="scientific">Nibricoccus aquaticus</name>
    <dbReference type="NCBI Taxonomy" id="2576891"/>
    <lineage>
        <taxon>Bacteria</taxon>
        <taxon>Pseudomonadati</taxon>
        <taxon>Verrucomicrobiota</taxon>
        <taxon>Opitutia</taxon>
        <taxon>Opitutales</taxon>
        <taxon>Opitutaceae</taxon>
        <taxon>Nibricoccus</taxon>
    </lineage>
</organism>
<dbReference type="InterPro" id="IPR010131">
    <property type="entry name" value="MdtP/NodT-like"/>
</dbReference>
<evidence type="ECO:0000313" key="4">
    <source>
        <dbReference type="Proteomes" id="UP000217265"/>
    </source>
</evidence>
<keyword evidence="2" id="KW-0812">Transmembrane</keyword>
<dbReference type="GO" id="GO:0005886">
    <property type="term" value="C:plasma membrane"/>
    <property type="evidence" value="ECO:0007669"/>
    <property type="project" value="UniProtKB-SubCell"/>
</dbReference>
<dbReference type="PANTHER" id="PTHR30203:SF33">
    <property type="entry name" value="BLR4455 PROTEIN"/>
    <property type="match status" value="1"/>
</dbReference>
<dbReference type="GO" id="GO:0015562">
    <property type="term" value="F:efflux transmembrane transporter activity"/>
    <property type="evidence" value="ECO:0007669"/>
    <property type="project" value="InterPro"/>
</dbReference>
<dbReference type="EMBL" id="CP023344">
    <property type="protein sequence ID" value="ATC65308.1"/>
    <property type="molecule type" value="Genomic_DNA"/>
</dbReference>
<proteinExistence type="inferred from homology"/>
<dbReference type="Pfam" id="PF02321">
    <property type="entry name" value="OEP"/>
    <property type="match status" value="2"/>
</dbReference>
<dbReference type="KEGG" id="vbh:CMV30_15900"/>
<dbReference type="SUPFAM" id="SSF56954">
    <property type="entry name" value="Outer membrane efflux proteins (OEP)"/>
    <property type="match status" value="1"/>
</dbReference>
<dbReference type="InterPro" id="IPR003423">
    <property type="entry name" value="OMP_efflux"/>
</dbReference>
<gene>
    <name evidence="3" type="ORF">CMV30_15900</name>
</gene>
<keyword evidence="2" id="KW-0449">Lipoprotein</keyword>
<reference evidence="3 4" key="1">
    <citation type="submission" date="2017-09" db="EMBL/GenBank/DDBJ databases">
        <title>Complete genome sequence of Verrucomicrobial strain HZ-65, isolated from freshwater.</title>
        <authorList>
            <person name="Choi A."/>
        </authorList>
    </citation>
    <scope>NUCLEOTIDE SEQUENCE [LARGE SCALE GENOMIC DNA]</scope>
    <source>
        <strain evidence="3 4">HZ-65</strain>
    </source>
</reference>